<dbReference type="GO" id="GO:0005829">
    <property type="term" value="C:cytosol"/>
    <property type="evidence" value="ECO:0007669"/>
    <property type="project" value="TreeGrafter"/>
</dbReference>
<dbReference type="PROSITE" id="PS51063">
    <property type="entry name" value="HTH_CRP_2"/>
    <property type="match status" value="1"/>
</dbReference>
<evidence type="ECO:0000256" key="1">
    <source>
        <dbReference type="ARBA" id="ARBA00023015"/>
    </source>
</evidence>
<sequence length="241" mass="26320">MSVRIENTASCNRLLTRLPPAARAQFVAACERVELAAGQVLLRAGQRVTHAWFPLDAVLSVSLAAEERRSIAVALVGREGMLGIPLLLDANQSEWVATVARPGAALRIEAAALRLQLVTGSELEKRLRHYVLASIAQLARAVLCTHYHQVDQRLARLLLMQHDRAPDEPLHVTHEMLAATLGARRAGVTRAAHVLQLKQLIAYHRGVVTILDRDGLQRAACACYAADCASYAALMRRHPAC</sequence>
<dbReference type="Gene3D" id="2.60.120.10">
    <property type="entry name" value="Jelly Rolls"/>
    <property type="match status" value="1"/>
</dbReference>
<keyword evidence="2" id="KW-0238">DNA-binding</keyword>
<dbReference type="AlphaFoldDB" id="A0A934TTT7"/>
<dbReference type="InterPro" id="IPR050397">
    <property type="entry name" value="Env_Response_Regulators"/>
</dbReference>
<dbReference type="InterPro" id="IPR018490">
    <property type="entry name" value="cNMP-bd_dom_sf"/>
</dbReference>
<dbReference type="InterPro" id="IPR014710">
    <property type="entry name" value="RmlC-like_jellyroll"/>
</dbReference>
<dbReference type="PROSITE" id="PS50042">
    <property type="entry name" value="CNMP_BINDING_3"/>
    <property type="match status" value="1"/>
</dbReference>
<organism evidence="6 7">
    <name type="scientific">Ramlibacter ginsenosidimutans</name>
    <dbReference type="NCBI Taxonomy" id="502333"/>
    <lineage>
        <taxon>Bacteria</taxon>
        <taxon>Pseudomonadati</taxon>
        <taxon>Pseudomonadota</taxon>
        <taxon>Betaproteobacteria</taxon>
        <taxon>Burkholderiales</taxon>
        <taxon>Comamonadaceae</taxon>
        <taxon>Ramlibacter</taxon>
    </lineage>
</organism>
<evidence type="ECO:0000313" key="6">
    <source>
        <dbReference type="EMBL" id="MBK6006901.1"/>
    </source>
</evidence>
<dbReference type="Gene3D" id="1.10.10.10">
    <property type="entry name" value="Winged helix-like DNA-binding domain superfamily/Winged helix DNA-binding domain"/>
    <property type="match status" value="1"/>
</dbReference>
<dbReference type="SMART" id="SM00100">
    <property type="entry name" value="cNMP"/>
    <property type="match status" value="1"/>
</dbReference>
<evidence type="ECO:0000256" key="2">
    <source>
        <dbReference type="ARBA" id="ARBA00023125"/>
    </source>
</evidence>
<dbReference type="GO" id="GO:0003700">
    <property type="term" value="F:DNA-binding transcription factor activity"/>
    <property type="evidence" value="ECO:0007669"/>
    <property type="project" value="TreeGrafter"/>
</dbReference>
<dbReference type="InterPro" id="IPR012318">
    <property type="entry name" value="HTH_CRP"/>
</dbReference>
<dbReference type="SUPFAM" id="SSF51206">
    <property type="entry name" value="cAMP-binding domain-like"/>
    <property type="match status" value="1"/>
</dbReference>
<evidence type="ECO:0000256" key="3">
    <source>
        <dbReference type="ARBA" id="ARBA00023163"/>
    </source>
</evidence>
<feature type="domain" description="HTH crp-type" evidence="5">
    <location>
        <begin position="148"/>
        <end position="214"/>
    </location>
</feature>
<keyword evidence="1" id="KW-0805">Transcription regulation</keyword>
<reference evidence="6" key="1">
    <citation type="journal article" date="2012" name="J. Microbiol. Biotechnol.">
        <title>Ramlibacter ginsenosidimutans sp. nov., with ginsenoside-converting activity.</title>
        <authorList>
            <person name="Wang L."/>
            <person name="An D.S."/>
            <person name="Kim S.G."/>
            <person name="Jin F.X."/>
            <person name="Kim S.C."/>
            <person name="Lee S.T."/>
            <person name="Im W.T."/>
        </authorList>
    </citation>
    <scope>NUCLEOTIDE SEQUENCE</scope>
    <source>
        <strain evidence="6">KACC 17527</strain>
    </source>
</reference>
<dbReference type="InterPro" id="IPR036388">
    <property type="entry name" value="WH-like_DNA-bd_sf"/>
</dbReference>
<keyword evidence="7" id="KW-1185">Reference proteome</keyword>
<dbReference type="Pfam" id="PF13545">
    <property type="entry name" value="HTH_Crp_2"/>
    <property type="match status" value="1"/>
</dbReference>
<comment type="caution">
    <text evidence="6">The sequence shown here is derived from an EMBL/GenBank/DDBJ whole genome shotgun (WGS) entry which is preliminary data.</text>
</comment>
<proteinExistence type="predicted"/>
<evidence type="ECO:0000259" key="5">
    <source>
        <dbReference type="PROSITE" id="PS51063"/>
    </source>
</evidence>
<dbReference type="InterPro" id="IPR036390">
    <property type="entry name" value="WH_DNA-bd_sf"/>
</dbReference>
<evidence type="ECO:0000259" key="4">
    <source>
        <dbReference type="PROSITE" id="PS50042"/>
    </source>
</evidence>
<keyword evidence="3" id="KW-0804">Transcription</keyword>
<dbReference type="PANTHER" id="PTHR24567:SF74">
    <property type="entry name" value="HTH-TYPE TRANSCRIPTIONAL REGULATOR ARCR"/>
    <property type="match status" value="1"/>
</dbReference>
<dbReference type="SUPFAM" id="SSF46785">
    <property type="entry name" value="Winged helix' DNA-binding domain"/>
    <property type="match status" value="1"/>
</dbReference>
<accession>A0A934TTT7</accession>
<dbReference type="InterPro" id="IPR000595">
    <property type="entry name" value="cNMP-bd_dom"/>
</dbReference>
<dbReference type="GO" id="GO:0003677">
    <property type="term" value="F:DNA binding"/>
    <property type="evidence" value="ECO:0007669"/>
    <property type="project" value="UniProtKB-KW"/>
</dbReference>
<dbReference type="RefSeq" id="WP_201171259.1">
    <property type="nucleotide sequence ID" value="NZ_JAEPWM010000004.1"/>
</dbReference>
<dbReference type="EMBL" id="JAEPWM010000004">
    <property type="protein sequence ID" value="MBK6006901.1"/>
    <property type="molecule type" value="Genomic_DNA"/>
</dbReference>
<dbReference type="Proteomes" id="UP000630528">
    <property type="component" value="Unassembled WGS sequence"/>
</dbReference>
<reference evidence="6" key="2">
    <citation type="submission" date="2021-01" db="EMBL/GenBank/DDBJ databases">
        <authorList>
            <person name="Kang M."/>
        </authorList>
    </citation>
    <scope>NUCLEOTIDE SEQUENCE</scope>
    <source>
        <strain evidence="6">KACC 17527</strain>
    </source>
</reference>
<name>A0A934TTT7_9BURK</name>
<evidence type="ECO:0000313" key="7">
    <source>
        <dbReference type="Proteomes" id="UP000630528"/>
    </source>
</evidence>
<feature type="domain" description="Cyclic nucleotide-binding" evidence="4">
    <location>
        <begin position="14"/>
        <end position="134"/>
    </location>
</feature>
<protein>
    <submittedName>
        <fullName evidence="6">Crp/Fnr family transcriptional regulator</fullName>
    </submittedName>
</protein>
<dbReference type="CDD" id="cd00038">
    <property type="entry name" value="CAP_ED"/>
    <property type="match status" value="1"/>
</dbReference>
<gene>
    <name evidence="6" type="ORF">JJB11_12440</name>
</gene>
<dbReference type="PANTHER" id="PTHR24567">
    <property type="entry name" value="CRP FAMILY TRANSCRIPTIONAL REGULATORY PROTEIN"/>
    <property type="match status" value="1"/>
</dbReference>